<feature type="compositionally biased region" description="Low complexity" evidence="1">
    <location>
        <begin position="22"/>
        <end position="39"/>
    </location>
</feature>
<dbReference type="EMBL" id="HBIP01030603">
    <property type="protein sequence ID" value="CAE0503503.1"/>
    <property type="molecule type" value="Transcribed_RNA"/>
</dbReference>
<feature type="compositionally biased region" description="Pro residues" evidence="1">
    <location>
        <begin position="615"/>
        <end position="634"/>
    </location>
</feature>
<reference evidence="2" key="1">
    <citation type="submission" date="2021-01" db="EMBL/GenBank/DDBJ databases">
        <authorList>
            <person name="Corre E."/>
            <person name="Pelletier E."/>
            <person name="Niang G."/>
            <person name="Scheremetjew M."/>
            <person name="Finn R."/>
            <person name="Kale V."/>
            <person name="Holt S."/>
            <person name="Cochrane G."/>
            <person name="Meng A."/>
            <person name="Brown T."/>
            <person name="Cohen L."/>
        </authorList>
    </citation>
    <scope>NUCLEOTIDE SEQUENCE</scope>
    <source>
        <strain evidence="2">CCMP1320</strain>
    </source>
</reference>
<feature type="compositionally biased region" description="Low complexity" evidence="1">
    <location>
        <begin position="573"/>
        <end position="589"/>
    </location>
</feature>
<evidence type="ECO:0000256" key="1">
    <source>
        <dbReference type="SAM" id="MobiDB-lite"/>
    </source>
</evidence>
<organism evidence="2">
    <name type="scientific">Dunaliella tertiolecta</name>
    <name type="common">Green alga</name>
    <dbReference type="NCBI Taxonomy" id="3047"/>
    <lineage>
        <taxon>Eukaryota</taxon>
        <taxon>Viridiplantae</taxon>
        <taxon>Chlorophyta</taxon>
        <taxon>core chlorophytes</taxon>
        <taxon>Chlorophyceae</taxon>
        <taxon>CS clade</taxon>
        <taxon>Chlamydomonadales</taxon>
        <taxon>Dunaliellaceae</taxon>
        <taxon>Dunaliella</taxon>
    </lineage>
</organism>
<feature type="compositionally biased region" description="Polar residues" evidence="1">
    <location>
        <begin position="797"/>
        <end position="811"/>
    </location>
</feature>
<accession>A0A7S3R628</accession>
<feature type="region of interest" description="Disordered" evidence="1">
    <location>
        <begin position="793"/>
        <end position="824"/>
    </location>
</feature>
<feature type="compositionally biased region" description="Pro residues" evidence="1">
    <location>
        <begin position="455"/>
        <end position="466"/>
    </location>
</feature>
<feature type="compositionally biased region" description="Pro residues" evidence="1">
    <location>
        <begin position="424"/>
        <end position="433"/>
    </location>
</feature>
<feature type="region of interest" description="Disordered" evidence="1">
    <location>
        <begin position="285"/>
        <end position="334"/>
    </location>
</feature>
<evidence type="ECO:0000313" key="2">
    <source>
        <dbReference type="EMBL" id="CAE0503503.1"/>
    </source>
</evidence>
<feature type="region of interest" description="Disordered" evidence="1">
    <location>
        <begin position="238"/>
        <end position="259"/>
    </location>
</feature>
<feature type="compositionally biased region" description="Pro residues" evidence="1">
    <location>
        <begin position="681"/>
        <end position="694"/>
    </location>
</feature>
<feature type="compositionally biased region" description="Low complexity" evidence="1">
    <location>
        <begin position="481"/>
        <end position="494"/>
    </location>
</feature>
<feature type="compositionally biased region" description="Low complexity" evidence="1">
    <location>
        <begin position="504"/>
        <end position="520"/>
    </location>
</feature>
<gene>
    <name evidence="2" type="ORF">DTER00134_LOCUS18576</name>
</gene>
<proteinExistence type="predicted"/>
<feature type="region of interest" description="Disordered" evidence="1">
    <location>
        <begin position="346"/>
        <end position="369"/>
    </location>
</feature>
<dbReference type="AlphaFoldDB" id="A0A7S3R628"/>
<feature type="compositionally biased region" description="Polar residues" evidence="1">
    <location>
        <begin position="442"/>
        <end position="454"/>
    </location>
</feature>
<feature type="compositionally biased region" description="Basic and acidic residues" evidence="1">
    <location>
        <begin position="941"/>
        <end position="958"/>
    </location>
</feature>
<feature type="region of interest" description="Disordered" evidence="1">
    <location>
        <begin position="937"/>
        <end position="1018"/>
    </location>
</feature>
<feature type="region of interest" description="Disordered" evidence="1">
    <location>
        <begin position="1"/>
        <end position="130"/>
    </location>
</feature>
<feature type="compositionally biased region" description="Polar residues" evidence="1">
    <location>
        <begin position="64"/>
        <end position="74"/>
    </location>
</feature>
<feature type="compositionally biased region" description="Polar residues" evidence="1">
    <location>
        <begin position="117"/>
        <end position="130"/>
    </location>
</feature>
<feature type="compositionally biased region" description="Gly residues" evidence="1">
    <location>
        <begin position="300"/>
        <end position="309"/>
    </location>
</feature>
<feature type="region of interest" description="Disordered" evidence="1">
    <location>
        <begin position="418"/>
        <end position="546"/>
    </location>
</feature>
<feature type="compositionally biased region" description="Low complexity" evidence="1">
    <location>
        <begin position="976"/>
        <end position="993"/>
    </location>
</feature>
<feature type="region of interest" description="Disordered" evidence="1">
    <location>
        <begin position="681"/>
        <end position="773"/>
    </location>
</feature>
<feature type="region of interest" description="Disordered" evidence="1">
    <location>
        <begin position="569"/>
        <end position="634"/>
    </location>
</feature>
<feature type="compositionally biased region" description="Low complexity" evidence="1">
    <location>
        <begin position="75"/>
        <end position="99"/>
    </location>
</feature>
<sequence length="1018" mass="105139">MVVAGQQLPNISVPQAPNAADGPKGSASQPGAAAADPAGEQQLQHQQDACLKAVNPVKLKKSSGWEQSKQQEALNTSNNNSSNHYNSNNTSGHSGNGNNKHQSRSRGPSGVFDSVPFTPSQGVTRTPSSSSGQFNFDPYWGWGLYSGRESPNMMMRGAPTDAAEQSAAFSSHMPFPPYLMAFSMAHPSNVEASSPQYAPPSPLMGSPVGTPTAMMFPQTPFAGTHGAHHAFSPYPGRHSGTFSLGSPTRNPPFPESFSPNGMSPKGYGFFHPMFNNFPAFLVHPPRQRSSSGFTSPKKAPGGGYNGGNGQSKQQQQQQHKQDRSSGESAESVSTVEYGWDAGLAPWPPSSIGAPPMNEQGGSMGPWGKFPPPFPPSPYGYPPARAPSCNGMPSYGMPMHLLPPMFAVSSGTFNTVWPGGLNGPSPGPPSPPPMGSCAKGRPSNGSTSTIATQPPSYFPPASLPLPGVPTHSSMNTGGGGSSASSTCSSMFSMPTPAQSPPNPCAGSLAGALGAASGSSSGKDSKKGKPRPPPLQLHALSGSGLPTTNSIPPGIVPISAAGVNVGPPPGPLPGPMFFQPQGQHGPGIHIPNPASFTAWDDSHPPMPDHPFGTSPPSQLPPHHPPGRAPTPPGPPPHPFIALPGHFGLAAPPPFMPMPFLPHMLQGNGMPLVAHLMPPGFPPSMAAPPPPPGPPFGHPLGHPPSQGGHPAASPYAHHPMHGPHPHLTPPNSSSKGRRPQQAAVQMMQHGTPGSAGGPGKVDTPPRLNARQRRTLRRAKERAIKGLMDAGHLALKHRQGGSPQQGVEGSPQGSKPKNREMDDLSGSDTDEAMKAASVVDNATASYYVSAAMSVVAGSHGPEAAASASEAISKVAADLDDVDLTNLISHLSQRKGETGHQGQPAAEDGLLRDLQIIQNLIGLLKVQGGGATGTSTVAGAYAAGARDGKEQEGGRKEGDEGERMSSFLGGSKGGRAGPPLQQQGKQAGARQFGQQQQHHGGRTGRIKSEGGQQPPMYQVRAMC</sequence>
<protein>
    <submittedName>
        <fullName evidence="2">Uncharacterized protein</fullName>
    </submittedName>
</protein>
<name>A0A7S3R628_DUNTE</name>